<dbReference type="PANTHER" id="PTHR33741">
    <property type="entry name" value="TRANSMEMBRANE PROTEIN DDB_G0269096-RELATED"/>
    <property type="match status" value="1"/>
</dbReference>
<evidence type="ECO:0000259" key="2">
    <source>
        <dbReference type="Pfam" id="PF04982"/>
    </source>
</evidence>
<evidence type="ECO:0000313" key="3">
    <source>
        <dbReference type="EMBL" id="TCN43747.1"/>
    </source>
</evidence>
<keyword evidence="1" id="KW-0472">Membrane</keyword>
<feature type="transmembrane region" description="Helical" evidence="1">
    <location>
        <begin position="133"/>
        <end position="160"/>
    </location>
</feature>
<feature type="transmembrane region" description="Helical" evidence="1">
    <location>
        <begin position="80"/>
        <end position="113"/>
    </location>
</feature>
<feature type="transmembrane region" description="Helical" evidence="1">
    <location>
        <begin position="25"/>
        <end position="43"/>
    </location>
</feature>
<gene>
    <name evidence="3" type="ORF">EV665_109132</name>
</gene>
<name>A0A4R2CR05_SHIGR</name>
<dbReference type="RefSeq" id="WP_342636216.1">
    <property type="nucleotide sequence ID" value="NZ_BAABEI010000004.1"/>
</dbReference>
<dbReference type="Pfam" id="PF04982">
    <property type="entry name" value="TM_HPP"/>
    <property type="match status" value="1"/>
</dbReference>
<dbReference type="PANTHER" id="PTHR33741:SF5">
    <property type="entry name" value="TRANSMEMBRANE PROTEIN DDB_G0269096-RELATED"/>
    <property type="match status" value="1"/>
</dbReference>
<keyword evidence="1" id="KW-0812">Transmembrane</keyword>
<dbReference type="AlphaFoldDB" id="A0A4R2CR05"/>
<accession>A0A4R2CR05</accession>
<organism evidence="3 4">
    <name type="scientific">Shinella granuli</name>
    <dbReference type="NCBI Taxonomy" id="323621"/>
    <lineage>
        <taxon>Bacteria</taxon>
        <taxon>Pseudomonadati</taxon>
        <taxon>Pseudomonadota</taxon>
        <taxon>Alphaproteobacteria</taxon>
        <taxon>Hyphomicrobiales</taxon>
        <taxon>Rhizobiaceae</taxon>
        <taxon>Shinella</taxon>
    </lineage>
</organism>
<sequence>MSPGMEAVRPVSGTQALLLHIRRSAIPALASGLGGAFAIWLLAVLTENLGQVLLIAPFGASCVLLFALPQSPLARPRNVIGGHLISALVGLLVLTFLGNGVVAMGLGVGLAIALMQFTDTLHPPAGGNPLVVILAGAGWSFLLLPIAAGTGALVLLAWLYHRFVSKRVYPA</sequence>
<keyword evidence="1" id="KW-1133">Transmembrane helix</keyword>
<feature type="domain" description="HPP transmembrane region" evidence="2">
    <location>
        <begin position="26"/>
        <end position="170"/>
    </location>
</feature>
<dbReference type="InterPro" id="IPR007065">
    <property type="entry name" value="HPP"/>
</dbReference>
<comment type="caution">
    <text evidence="3">The sequence shown here is derived from an EMBL/GenBank/DDBJ whole genome shotgun (WGS) entry which is preliminary data.</text>
</comment>
<dbReference type="EMBL" id="SLVX01000009">
    <property type="protein sequence ID" value="TCN43747.1"/>
    <property type="molecule type" value="Genomic_DNA"/>
</dbReference>
<evidence type="ECO:0000313" key="4">
    <source>
        <dbReference type="Proteomes" id="UP000295351"/>
    </source>
</evidence>
<keyword evidence="4" id="KW-1185">Reference proteome</keyword>
<dbReference type="InterPro" id="IPR058581">
    <property type="entry name" value="TM_HPP"/>
</dbReference>
<reference evidence="3 4" key="1">
    <citation type="submission" date="2019-03" db="EMBL/GenBank/DDBJ databases">
        <title>Genomic Encyclopedia of Type Strains, Phase IV (KMG-IV): sequencing the most valuable type-strain genomes for metagenomic binning, comparative biology and taxonomic classification.</title>
        <authorList>
            <person name="Goeker M."/>
        </authorList>
    </citation>
    <scope>NUCLEOTIDE SEQUENCE [LARGE SCALE GENOMIC DNA]</scope>
    <source>
        <strain evidence="3 4">DSM 18401</strain>
    </source>
</reference>
<feature type="transmembrane region" description="Helical" evidence="1">
    <location>
        <begin position="49"/>
        <end position="68"/>
    </location>
</feature>
<proteinExistence type="predicted"/>
<dbReference type="Proteomes" id="UP000295351">
    <property type="component" value="Unassembled WGS sequence"/>
</dbReference>
<protein>
    <submittedName>
        <fullName evidence="3">HPP family protein</fullName>
    </submittedName>
</protein>
<evidence type="ECO:0000256" key="1">
    <source>
        <dbReference type="SAM" id="Phobius"/>
    </source>
</evidence>